<name>A0A7J7MN18_9MAGN</name>
<dbReference type="Proteomes" id="UP000541444">
    <property type="component" value="Unassembled WGS sequence"/>
</dbReference>
<comment type="caution">
    <text evidence="1">The sequence shown here is derived from an EMBL/GenBank/DDBJ whole genome shotgun (WGS) entry which is preliminary data.</text>
</comment>
<dbReference type="AlphaFoldDB" id="A0A7J7MN18"/>
<protein>
    <submittedName>
        <fullName evidence="1">Uncharacterized protein</fullName>
    </submittedName>
</protein>
<dbReference type="EMBL" id="JACGCM010001346">
    <property type="protein sequence ID" value="KAF6156339.1"/>
    <property type="molecule type" value="Genomic_DNA"/>
</dbReference>
<gene>
    <name evidence="1" type="ORF">GIB67_013783</name>
</gene>
<keyword evidence="2" id="KW-1185">Reference proteome</keyword>
<organism evidence="1 2">
    <name type="scientific">Kingdonia uniflora</name>
    <dbReference type="NCBI Taxonomy" id="39325"/>
    <lineage>
        <taxon>Eukaryota</taxon>
        <taxon>Viridiplantae</taxon>
        <taxon>Streptophyta</taxon>
        <taxon>Embryophyta</taxon>
        <taxon>Tracheophyta</taxon>
        <taxon>Spermatophyta</taxon>
        <taxon>Magnoliopsida</taxon>
        <taxon>Ranunculales</taxon>
        <taxon>Circaeasteraceae</taxon>
        <taxon>Kingdonia</taxon>
    </lineage>
</organism>
<evidence type="ECO:0000313" key="2">
    <source>
        <dbReference type="Proteomes" id="UP000541444"/>
    </source>
</evidence>
<reference evidence="1 2" key="1">
    <citation type="journal article" date="2020" name="IScience">
        <title>Genome Sequencing of the Endangered Kingdonia uniflora (Circaeasteraceae, Ranunculales) Reveals Potential Mechanisms of Evolutionary Specialization.</title>
        <authorList>
            <person name="Sun Y."/>
            <person name="Deng T."/>
            <person name="Zhang A."/>
            <person name="Moore M.J."/>
            <person name="Landis J.B."/>
            <person name="Lin N."/>
            <person name="Zhang H."/>
            <person name="Zhang X."/>
            <person name="Huang J."/>
            <person name="Zhang X."/>
            <person name="Sun H."/>
            <person name="Wang H."/>
        </authorList>
    </citation>
    <scope>NUCLEOTIDE SEQUENCE [LARGE SCALE GENOMIC DNA]</scope>
    <source>
        <strain evidence="1">TB1705</strain>
        <tissue evidence="1">Leaf</tissue>
    </source>
</reference>
<proteinExistence type="predicted"/>
<accession>A0A7J7MN18</accession>
<evidence type="ECO:0000313" key="1">
    <source>
        <dbReference type="EMBL" id="KAF6156339.1"/>
    </source>
</evidence>
<sequence length="64" mass="7405">MVLSFELRMGRYWELSRWVCLSLLASLPSALLSLRALSIALAWAGRLPGLRETRWLPFKPFLIM</sequence>